<keyword evidence="6 9" id="KW-1133">Transmembrane helix</keyword>
<keyword evidence="11" id="KW-1185">Reference proteome</keyword>
<dbReference type="InterPro" id="IPR005578">
    <property type="entry name" value="Yif1_fam"/>
</dbReference>
<evidence type="ECO:0000256" key="2">
    <source>
        <dbReference type="ARBA" id="ARBA00022448"/>
    </source>
</evidence>
<proteinExistence type="inferred from homology"/>
<feature type="transmembrane region" description="Helical" evidence="9">
    <location>
        <begin position="148"/>
        <end position="165"/>
    </location>
</feature>
<comment type="function">
    <text evidence="9">Has a role in transport between endoplasmic reticulum and Golgi.</text>
</comment>
<keyword evidence="4 9" id="KW-0256">Endoplasmic reticulum</keyword>
<protein>
    <recommendedName>
        <fullName evidence="9">Protein YIF1</fullName>
    </recommendedName>
</protein>
<organism evidence="10 11">
    <name type="scientific">Trachipleistophora hominis</name>
    <name type="common">Microsporidian parasite</name>
    <dbReference type="NCBI Taxonomy" id="72359"/>
    <lineage>
        <taxon>Eukaryota</taxon>
        <taxon>Fungi</taxon>
        <taxon>Fungi incertae sedis</taxon>
        <taxon>Microsporidia</taxon>
        <taxon>Pleistophoridae</taxon>
        <taxon>Trachipleistophora</taxon>
    </lineage>
</organism>
<name>L7JXK7_TRAHO</name>
<gene>
    <name evidence="10" type="ORF">THOM_1242</name>
</gene>
<evidence type="ECO:0000256" key="9">
    <source>
        <dbReference type="RuleBase" id="RU368073"/>
    </source>
</evidence>
<dbReference type="OMA" id="SGYKFVH"/>
<dbReference type="AlphaFoldDB" id="L7JXK7"/>
<keyword evidence="5 9" id="KW-0653">Protein transport</keyword>
<dbReference type="Proteomes" id="UP000011185">
    <property type="component" value="Unassembled WGS sequence"/>
</dbReference>
<dbReference type="VEuPathDB" id="MicrosporidiaDB:THOM_1242"/>
<dbReference type="GO" id="GO:0000139">
    <property type="term" value="C:Golgi membrane"/>
    <property type="evidence" value="ECO:0007669"/>
    <property type="project" value="UniProtKB-SubCell"/>
</dbReference>
<reference evidence="10 11" key="1">
    <citation type="journal article" date="2012" name="PLoS Pathog.">
        <title>The genome of the obligate intracellular parasite Trachipleistophora hominis: new insights into microsporidian genome dynamics and reductive evolution.</title>
        <authorList>
            <person name="Heinz E."/>
            <person name="Williams T.A."/>
            <person name="Nakjang S."/>
            <person name="Noel C.J."/>
            <person name="Swan D.C."/>
            <person name="Goldberg A.V."/>
            <person name="Harris S.R."/>
            <person name="Weinmaier T."/>
            <person name="Markert S."/>
            <person name="Becher D."/>
            <person name="Bernhardt J."/>
            <person name="Dagan T."/>
            <person name="Hacker C."/>
            <person name="Lucocq J.M."/>
            <person name="Schweder T."/>
            <person name="Rattei T."/>
            <person name="Hall N."/>
            <person name="Hirt R.P."/>
            <person name="Embley T.M."/>
        </authorList>
    </citation>
    <scope>NUCLEOTIDE SEQUENCE [LARGE SCALE GENOMIC DNA]</scope>
</reference>
<evidence type="ECO:0000256" key="7">
    <source>
        <dbReference type="ARBA" id="ARBA00023034"/>
    </source>
</evidence>
<dbReference type="GO" id="GO:0005793">
    <property type="term" value="C:endoplasmic reticulum-Golgi intermediate compartment"/>
    <property type="evidence" value="ECO:0007669"/>
    <property type="project" value="UniProtKB-UniRule"/>
</dbReference>
<evidence type="ECO:0000256" key="1">
    <source>
        <dbReference type="ARBA" id="ARBA00009727"/>
    </source>
</evidence>
<dbReference type="PANTHER" id="PTHR14083">
    <property type="entry name" value="YIP1 INTERACTING FACTOR HOMOLOG YIF1 PROTEIN"/>
    <property type="match status" value="1"/>
</dbReference>
<dbReference type="InParanoid" id="L7JXK7"/>
<accession>L7JXK7</accession>
<evidence type="ECO:0000256" key="3">
    <source>
        <dbReference type="ARBA" id="ARBA00022692"/>
    </source>
</evidence>
<feature type="transmembrane region" description="Helical" evidence="9">
    <location>
        <begin position="86"/>
        <end position="110"/>
    </location>
</feature>
<dbReference type="GO" id="GO:0030134">
    <property type="term" value="C:COPII-coated ER to Golgi transport vesicle"/>
    <property type="evidence" value="ECO:0007669"/>
    <property type="project" value="TreeGrafter"/>
</dbReference>
<dbReference type="FunCoup" id="L7JXK7">
    <property type="interactions" value="96"/>
</dbReference>
<evidence type="ECO:0000313" key="10">
    <source>
        <dbReference type="EMBL" id="ELQ75781.1"/>
    </source>
</evidence>
<dbReference type="HOGENOM" id="CLU_047877_2_2_1"/>
<comment type="subcellular location">
    <subcellularLocation>
        <location evidence="9">Endoplasmic reticulum membrane</location>
        <topology evidence="9">Multi-pass membrane protein</topology>
    </subcellularLocation>
    <subcellularLocation>
        <location evidence="9">Golgi apparatus membrane</location>
        <topology evidence="9">Multi-pass membrane protein</topology>
    </subcellularLocation>
</comment>
<dbReference type="EMBL" id="JH993925">
    <property type="protein sequence ID" value="ELQ75781.1"/>
    <property type="molecule type" value="Genomic_DNA"/>
</dbReference>
<comment type="similarity">
    <text evidence="1 9">Belongs to the YIF1 family.</text>
</comment>
<keyword evidence="2 9" id="KW-0813">Transport</keyword>
<evidence type="ECO:0000256" key="5">
    <source>
        <dbReference type="ARBA" id="ARBA00022927"/>
    </source>
</evidence>
<evidence type="ECO:0000313" key="11">
    <source>
        <dbReference type="Proteomes" id="UP000011185"/>
    </source>
</evidence>
<evidence type="ECO:0000256" key="4">
    <source>
        <dbReference type="ARBA" id="ARBA00022824"/>
    </source>
</evidence>
<dbReference type="Pfam" id="PF03878">
    <property type="entry name" value="YIF1"/>
    <property type="match status" value="2"/>
</dbReference>
<evidence type="ECO:0000256" key="8">
    <source>
        <dbReference type="ARBA" id="ARBA00023136"/>
    </source>
</evidence>
<dbReference type="GO" id="GO:0015031">
    <property type="term" value="P:protein transport"/>
    <property type="evidence" value="ECO:0007669"/>
    <property type="project" value="UniProtKB-KW"/>
</dbReference>
<feature type="transmembrane region" description="Helical" evidence="9">
    <location>
        <begin position="116"/>
        <end position="136"/>
    </location>
</feature>
<sequence length="196" mass="22633">MDTLGQNALNAGKSYVNTRIHTLSPSILRPYFKVTPNHVLSRIILLLFPFKTSRWTLFSPDLYVPFVSYQSFLLVKALCIKNNKLFAYYFTKTLVIEVLLIVFVKALSFFMDVEIMVINLVAVSFHKYIVMVAGLLCGSFNLFVGRLAWMYLVVAMFVFFCRGFKYVIGSCGVRRKSVYFLMFVVVLECFYVLLLK</sequence>
<dbReference type="PANTHER" id="PTHR14083:SF0">
    <property type="entry name" value="YIP1D-INTERACTING FACTOR 1, ISOFORM C"/>
    <property type="match status" value="1"/>
</dbReference>
<dbReference type="OrthoDB" id="337750at2759"/>
<keyword evidence="8 9" id="KW-0472">Membrane</keyword>
<keyword evidence="7 9" id="KW-0333">Golgi apparatus</keyword>
<dbReference type="STRING" id="72359.L7JXK7"/>
<evidence type="ECO:0000256" key="6">
    <source>
        <dbReference type="ARBA" id="ARBA00022989"/>
    </source>
</evidence>
<dbReference type="GO" id="GO:0006888">
    <property type="term" value="P:endoplasmic reticulum to Golgi vesicle-mediated transport"/>
    <property type="evidence" value="ECO:0007669"/>
    <property type="project" value="UniProtKB-UniRule"/>
</dbReference>
<feature type="transmembrane region" description="Helical" evidence="9">
    <location>
        <begin position="177"/>
        <end position="195"/>
    </location>
</feature>
<dbReference type="GO" id="GO:0005789">
    <property type="term" value="C:endoplasmic reticulum membrane"/>
    <property type="evidence" value="ECO:0007669"/>
    <property type="project" value="UniProtKB-SubCell"/>
</dbReference>
<keyword evidence="3 9" id="KW-0812">Transmembrane</keyword>